<evidence type="ECO:0000256" key="3">
    <source>
        <dbReference type="ARBA" id="ARBA00022900"/>
    </source>
</evidence>
<evidence type="ECO:0000256" key="1">
    <source>
        <dbReference type="ARBA" id="ARBA00009500"/>
    </source>
</evidence>
<organism evidence="8">
    <name type="scientific">Aceria tosichella</name>
    <name type="common">wheat curl mite</name>
    <dbReference type="NCBI Taxonomy" id="561515"/>
    <lineage>
        <taxon>Eukaryota</taxon>
        <taxon>Metazoa</taxon>
        <taxon>Ecdysozoa</taxon>
        <taxon>Arthropoda</taxon>
        <taxon>Chelicerata</taxon>
        <taxon>Arachnida</taxon>
        <taxon>Acari</taxon>
        <taxon>Acariformes</taxon>
        <taxon>Trombidiformes</taxon>
        <taxon>Prostigmata</taxon>
        <taxon>Eupodina</taxon>
        <taxon>Eriophyoidea</taxon>
        <taxon>Eriophyidae</taxon>
        <taxon>Eriophyinae</taxon>
        <taxon>Aceriini</taxon>
        <taxon>Aceria</taxon>
    </lineage>
</organism>
<evidence type="ECO:0000256" key="4">
    <source>
        <dbReference type="ARBA" id="ARBA00023180"/>
    </source>
</evidence>
<dbReference type="InterPro" id="IPR000215">
    <property type="entry name" value="Serpin_fam"/>
</dbReference>
<evidence type="ECO:0000259" key="7">
    <source>
        <dbReference type="SMART" id="SM00093"/>
    </source>
</evidence>
<evidence type="ECO:0000256" key="2">
    <source>
        <dbReference type="ARBA" id="ARBA00022690"/>
    </source>
</evidence>
<dbReference type="Pfam" id="PF00079">
    <property type="entry name" value="Serpin"/>
    <property type="match status" value="1"/>
</dbReference>
<evidence type="ECO:0000256" key="5">
    <source>
        <dbReference type="RuleBase" id="RU000411"/>
    </source>
</evidence>
<dbReference type="PANTHER" id="PTHR11461:SF211">
    <property type="entry name" value="GH10112P-RELATED"/>
    <property type="match status" value="1"/>
</dbReference>
<accession>A0A6G1SKC5</accession>
<evidence type="ECO:0000313" key="8">
    <source>
        <dbReference type="EMBL" id="MDE50829.1"/>
    </source>
</evidence>
<dbReference type="GO" id="GO:0004867">
    <property type="term" value="F:serine-type endopeptidase inhibitor activity"/>
    <property type="evidence" value="ECO:0007669"/>
    <property type="project" value="UniProtKB-KW"/>
</dbReference>
<feature type="compositionally biased region" description="Low complexity" evidence="6">
    <location>
        <begin position="386"/>
        <end position="395"/>
    </location>
</feature>
<dbReference type="SUPFAM" id="SSF56574">
    <property type="entry name" value="Serpins"/>
    <property type="match status" value="1"/>
</dbReference>
<keyword evidence="4" id="KW-0325">Glycoprotein</keyword>
<dbReference type="EMBL" id="GGYP01006058">
    <property type="protein sequence ID" value="MDE50829.1"/>
    <property type="molecule type" value="Transcribed_RNA"/>
</dbReference>
<dbReference type="Gene3D" id="3.30.497.10">
    <property type="entry name" value="Antithrombin, subunit I, domain 2"/>
    <property type="match status" value="2"/>
</dbReference>
<keyword evidence="2" id="KW-0646">Protease inhibitor</keyword>
<comment type="similarity">
    <text evidence="1 5">Belongs to the serpin family.</text>
</comment>
<name>A0A6G1SKC5_9ACAR</name>
<dbReference type="AlphaFoldDB" id="A0A6G1SKC5"/>
<evidence type="ECO:0000256" key="6">
    <source>
        <dbReference type="SAM" id="MobiDB-lite"/>
    </source>
</evidence>
<dbReference type="PANTHER" id="PTHR11461">
    <property type="entry name" value="SERINE PROTEASE INHIBITOR, SERPIN"/>
    <property type="match status" value="1"/>
</dbReference>
<protein>
    <submittedName>
        <fullName evidence="8">Putative serpin E3</fullName>
    </submittedName>
</protein>
<feature type="domain" description="Serpin" evidence="7">
    <location>
        <begin position="40"/>
        <end position="439"/>
    </location>
</feature>
<gene>
    <name evidence="8" type="primary">serpine3</name>
    <name evidence="8" type="ORF">g.14087</name>
</gene>
<reference evidence="8" key="1">
    <citation type="submission" date="2018-10" db="EMBL/GenBank/DDBJ databases">
        <title>Transcriptome assembly of Aceria tosichella (Wheat curl mite) Type 2.</title>
        <authorList>
            <person name="Scully E.D."/>
            <person name="Geib S.M."/>
            <person name="Palmer N.A."/>
            <person name="Gupta A.K."/>
            <person name="Sarath G."/>
            <person name="Tatineni S."/>
        </authorList>
    </citation>
    <scope>NUCLEOTIDE SEQUENCE</scope>
    <source>
        <strain evidence="8">LincolnNE</strain>
    </source>
</reference>
<sequence length="439" mass="49208">MVAIKPAIALATSAGTQKKPLVEVEPIKPKLIAPLYKLAGKLLVQLNKQDEQSGDNIVLSPFTFQAPYCSVLAGANVGSQTGREIQDVIGCADLSASEIEQMDKINSRLGIDLVRLFNRKFMAKRMDEELLQNELIQPLGVKQSDSPQLNTHTTLVTKKRSATVEDDVYDVVRMGMINLDLFWTDRFDEELNQKKIFYNYGSQDKPVDGNCLSVYSVEGARLIEFTSGQAAQMKSLHEEMSKKAIFRKLTKLNFKAALIPLTDGFDFVAFEPVVDEAASRFAGTTIHQLYKLIDDLFAPPDIDTPTSNLERALYLLDQPDNNNQLDYFRMPQFQINSSIDLEPVIKTIGLKRAFDRERAELSKLSDSKVYLCESKHQARIEAVKSATTNATTGNATKKRRPSESSQLGTDSINMKVEKPFLFVVRYQKTPIFVGQLTHL</sequence>
<dbReference type="SMART" id="SM00093">
    <property type="entry name" value="SERPIN"/>
    <property type="match status" value="1"/>
</dbReference>
<dbReference type="InterPro" id="IPR036186">
    <property type="entry name" value="Serpin_sf"/>
</dbReference>
<dbReference type="InterPro" id="IPR023796">
    <property type="entry name" value="Serpin_dom"/>
</dbReference>
<dbReference type="InterPro" id="IPR042178">
    <property type="entry name" value="Serpin_sf_1"/>
</dbReference>
<feature type="region of interest" description="Disordered" evidence="6">
    <location>
        <begin position="385"/>
        <end position="409"/>
    </location>
</feature>
<keyword evidence="3" id="KW-0722">Serine protease inhibitor</keyword>
<proteinExistence type="inferred from homology"/>
<dbReference type="GO" id="GO:0005615">
    <property type="term" value="C:extracellular space"/>
    <property type="evidence" value="ECO:0007669"/>
    <property type="project" value="InterPro"/>
</dbReference>